<dbReference type="InterPro" id="IPR036961">
    <property type="entry name" value="Kinesin_motor_dom_sf"/>
</dbReference>
<accession>A0A843WW60</accession>
<dbReference type="GO" id="GO:0003777">
    <property type="term" value="F:microtubule motor activity"/>
    <property type="evidence" value="ECO:0007669"/>
    <property type="project" value="InterPro"/>
</dbReference>
<dbReference type="GO" id="GO:0008017">
    <property type="term" value="F:microtubule binding"/>
    <property type="evidence" value="ECO:0007669"/>
    <property type="project" value="TreeGrafter"/>
</dbReference>
<reference evidence="2" key="1">
    <citation type="submission" date="2017-07" db="EMBL/GenBank/DDBJ databases">
        <title>Taro Niue Genome Assembly and Annotation.</title>
        <authorList>
            <person name="Atibalentja N."/>
            <person name="Keating K."/>
            <person name="Fields C.J."/>
        </authorList>
    </citation>
    <scope>NUCLEOTIDE SEQUENCE</scope>
    <source>
        <strain evidence="2">Niue_2</strain>
        <tissue evidence="2">Leaf</tissue>
    </source>
</reference>
<dbReference type="SUPFAM" id="SSF52540">
    <property type="entry name" value="P-loop containing nucleoside triphosphate hydrolases"/>
    <property type="match status" value="1"/>
</dbReference>
<evidence type="ECO:0000256" key="1">
    <source>
        <dbReference type="SAM" id="MobiDB-lite"/>
    </source>
</evidence>
<protein>
    <submittedName>
        <fullName evidence="2">Uncharacterized protein</fullName>
    </submittedName>
</protein>
<feature type="non-terminal residue" evidence="2">
    <location>
        <position position="165"/>
    </location>
</feature>
<dbReference type="EMBL" id="NMUH01005276">
    <property type="protein sequence ID" value="MQM12337.1"/>
    <property type="molecule type" value="Genomic_DNA"/>
</dbReference>
<gene>
    <name evidence="2" type="ORF">Taro_045254</name>
</gene>
<evidence type="ECO:0000313" key="2">
    <source>
        <dbReference type="EMBL" id="MQM12337.1"/>
    </source>
</evidence>
<feature type="compositionally biased region" description="Basic and acidic residues" evidence="1">
    <location>
        <begin position="63"/>
        <end position="85"/>
    </location>
</feature>
<evidence type="ECO:0000313" key="3">
    <source>
        <dbReference type="Proteomes" id="UP000652761"/>
    </source>
</evidence>
<dbReference type="Gene3D" id="3.40.850.10">
    <property type="entry name" value="Kinesin motor domain"/>
    <property type="match status" value="1"/>
</dbReference>
<dbReference type="InterPro" id="IPR027640">
    <property type="entry name" value="Kinesin-like_fam"/>
</dbReference>
<dbReference type="InterPro" id="IPR027417">
    <property type="entry name" value="P-loop_NTPase"/>
</dbReference>
<name>A0A843WW60_COLES</name>
<feature type="non-terminal residue" evidence="2">
    <location>
        <position position="1"/>
    </location>
</feature>
<feature type="region of interest" description="Disordered" evidence="1">
    <location>
        <begin position="63"/>
        <end position="89"/>
    </location>
</feature>
<dbReference type="AlphaFoldDB" id="A0A843WW60"/>
<dbReference type="GO" id="GO:0015630">
    <property type="term" value="C:microtubule cytoskeleton"/>
    <property type="evidence" value="ECO:0007669"/>
    <property type="project" value="TreeGrafter"/>
</dbReference>
<keyword evidence="3" id="KW-1185">Reference proteome</keyword>
<feature type="compositionally biased region" description="Basic residues" evidence="1">
    <location>
        <begin position="142"/>
        <end position="154"/>
    </location>
</feature>
<organism evidence="2 3">
    <name type="scientific">Colocasia esculenta</name>
    <name type="common">Wild taro</name>
    <name type="synonym">Arum esculentum</name>
    <dbReference type="NCBI Taxonomy" id="4460"/>
    <lineage>
        <taxon>Eukaryota</taxon>
        <taxon>Viridiplantae</taxon>
        <taxon>Streptophyta</taxon>
        <taxon>Embryophyta</taxon>
        <taxon>Tracheophyta</taxon>
        <taxon>Spermatophyta</taxon>
        <taxon>Magnoliopsida</taxon>
        <taxon>Liliopsida</taxon>
        <taxon>Araceae</taxon>
        <taxon>Aroideae</taxon>
        <taxon>Colocasieae</taxon>
        <taxon>Colocasia</taxon>
    </lineage>
</organism>
<feature type="region of interest" description="Disordered" evidence="1">
    <location>
        <begin position="127"/>
        <end position="165"/>
    </location>
</feature>
<dbReference type="Proteomes" id="UP000652761">
    <property type="component" value="Unassembled WGS sequence"/>
</dbReference>
<comment type="caution">
    <text evidence="2">The sequence shown here is derived from an EMBL/GenBank/DDBJ whole genome shotgun (WGS) entry which is preliminary data.</text>
</comment>
<dbReference type="PANTHER" id="PTHR47972">
    <property type="entry name" value="KINESIN-LIKE PROTEIN KLP-3"/>
    <property type="match status" value="1"/>
</dbReference>
<sequence>FCSWLLKNLVNGECTNSKLWLVDFARSERLAKTNVQGERLKEAQTSIDPFQLLDIELIKVKKSNAEKRERQREGGSEGGSRERIRYPSRKYLRNSQGCRPVASRIKYPSRKYIRNIRPFSLSFTNGLSNSARSSSPSIPNQNHHHNNGDKKRKISSFWVRTMTPR</sequence>
<feature type="compositionally biased region" description="Low complexity" evidence="1">
    <location>
        <begin position="128"/>
        <end position="137"/>
    </location>
</feature>
<proteinExistence type="predicted"/>
<dbReference type="PANTHER" id="PTHR47972:SF18">
    <property type="entry name" value="KINESIN-LIKE PROTEIN KIN-14R"/>
    <property type="match status" value="1"/>
</dbReference>
<dbReference type="GO" id="GO:0007018">
    <property type="term" value="P:microtubule-based movement"/>
    <property type="evidence" value="ECO:0007669"/>
    <property type="project" value="InterPro"/>
</dbReference>
<dbReference type="OrthoDB" id="3176171at2759"/>